<dbReference type="AlphaFoldDB" id="A0A1R2CMS3"/>
<feature type="transmembrane region" description="Helical" evidence="7">
    <location>
        <begin position="75"/>
        <end position="93"/>
    </location>
</feature>
<keyword evidence="3 7" id="KW-0812">Transmembrane</keyword>
<keyword evidence="5 7" id="KW-0472">Membrane</keyword>
<evidence type="ECO:0000256" key="2">
    <source>
        <dbReference type="ARBA" id="ARBA00007168"/>
    </source>
</evidence>
<feature type="transmembrane region" description="Helical" evidence="7">
    <location>
        <begin position="177"/>
        <end position="201"/>
    </location>
</feature>
<evidence type="ECO:0000256" key="3">
    <source>
        <dbReference type="ARBA" id="ARBA00022692"/>
    </source>
</evidence>
<sequence>MGDAWMCWEVMFIVAAFTVVIAGVYLFLLRYFIGFMVWISIILTFCVLLLLAIFLHWSGINQFPDDDKTRKTLKILAYIMYAISGIFIIYIFFMCNRIRLAIAILKAGVGFVKDCPLSLLIPPVFFILIITLYIYWTLAMLYLWSFGDTKNRGTNPIAEIEWTDTTRNALYFEFFGVLWINAFIIALEQFILASAVCIWYFAVGSDAGPQRPISRSIWRAFFYHLGSLAFGSFILAVIWTIKYILMYISSKIKSIDKDGKMCFVRCLLACMMCYVSCFERFIKFLNKNAYIQVALHSTNFCTSAREAFFLILRNAGRFLTLGSIGHVFQLLGKGIISIGSTYAGYLIVTHADKWSERIHSPVFPTIIFLLISFLIAEIFMSVYGIACDAILHCFLADEEICRRNGRGPLHAPETLKDFLDDERNKESKDGCCSCCRCGC</sequence>
<comment type="similarity">
    <text evidence="2 7">Belongs to the CTL (choline transporter-like) family.</text>
</comment>
<dbReference type="InterPro" id="IPR007603">
    <property type="entry name" value="Choline_transptr-like"/>
</dbReference>
<organism evidence="8 9">
    <name type="scientific">Stentor coeruleus</name>
    <dbReference type="NCBI Taxonomy" id="5963"/>
    <lineage>
        <taxon>Eukaryota</taxon>
        <taxon>Sar</taxon>
        <taxon>Alveolata</taxon>
        <taxon>Ciliophora</taxon>
        <taxon>Postciliodesmatophora</taxon>
        <taxon>Heterotrichea</taxon>
        <taxon>Heterotrichida</taxon>
        <taxon>Stentoridae</taxon>
        <taxon>Stentor</taxon>
    </lineage>
</organism>
<feature type="transmembrane region" description="Helical" evidence="7">
    <location>
        <begin position="6"/>
        <end position="28"/>
    </location>
</feature>
<proteinExistence type="inferred from homology"/>
<dbReference type="Pfam" id="PF04515">
    <property type="entry name" value="Choline_transpo"/>
    <property type="match status" value="1"/>
</dbReference>
<comment type="function">
    <text evidence="7">Choline transporter.</text>
</comment>
<evidence type="ECO:0000256" key="7">
    <source>
        <dbReference type="RuleBase" id="RU368066"/>
    </source>
</evidence>
<keyword evidence="6" id="KW-0325">Glycoprotein</keyword>
<evidence type="ECO:0000313" key="8">
    <source>
        <dbReference type="EMBL" id="OMJ90313.1"/>
    </source>
</evidence>
<comment type="subcellular location">
    <subcellularLocation>
        <location evidence="7">Cell membrane</location>
        <topology evidence="7">Multi-pass membrane protein</topology>
    </subcellularLocation>
    <subcellularLocation>
        <location evidence="1">Membrane</location>
        <topology evidence="1">Multi-pass membrane protein</topology>
    </subcellularLocation>
</comment>
<keyword evidence="4 7" id="KW-1133">Transmembrane helix</keyword>
<keyword evidence="9" id="KW-1185">Reference proteome</keyword>
<dbReference type="PANTHER" id="PTHR12385">
    <property type="entry name" value="CHOLINE TRANSPORTER-LIKE (SLC FAMILY 44)"/>
    <property type="match status" value="1"/>
</dbReference>
<feature type="transmembrane region" description="Helical" evidence="7">
    <location>
        <begin position="327"/>
        <end position="348"/>
    </location>
</feature>
<reference evidence="8 9" key="1">
    <citation type="submission" date="2016-11" db="EMBL/GenBank/DDBJ databases">
        <title>The macronuclear genome of Stentor coeruleus: a giant cell with tiny introns.</title>
        <authorList>
            <person name="Slabodnick M."/>
            <person name="Ruby J.G."/>
            <person name="Reiff S.B."/>
            <person name="Swart E.C."/>
            <person name="Gosai S."/>
            <person name="Prabakaran S."/>
            <person name="Witkowska E."/>
            <person name="Larue G.E."/>
            <person name="Fisher S."/>
            <person name="Freeman R.M."/>
            <person name="Gunawardena J."/>
            <person name="Chu W."/>
            <person name="Stover N.A."/>
            <person name="Gregory B.D."/>
            <person name="Nowacki M."/>
            <person name="Derisi J."/>
            <person name="Roy S.W."/>
            <person name="Marshall W.F."/>
            <person name="Sood P."/>
        </authorList>
    </citation>
    <scope>NUCLEOTIDE SEQUENCE [LARGE SCALE GENOMIC DNA]</scope>
    <source>
        <strain evidence="8">WM001</strain>
    </source>
</reference>
<dbReference type="OrthoDB" id="420519at2759"/>
<feature type="transmembrane region" description="Helical" evidence="7">
    <location>
        <begin position="35"/>
        <end position="55"/>
    </location>
</feature>
<accession>A0A1R2CMS3</accession>
<feature type="transmembrane region" description="Helical" evidence="7">
    <location>
        <begin position="125"/>
        <end position="144"/>
    </location>
</feature>
<evidence type="ECO:0000313" key="9">
    <source>
        <dbReference type="Proteomes" id="UP000187209"/>
    </source>
</evidence>
<name>A0A1R2CMS3_9CILI</name>
<dbReference type="GO" id="GO:0022857">
    <property type="term" value="F:transmembrane transporter activity"/>
    <property type="evidence" value="ECO:0007669"/>
    <property type="project" value="UniProtKB-UniRule"/>
</dbReference>
<feature type="transmembrane region" description="Helical" evidence="7">
    <location>
        <begin position="360"/>
        <end position="386"/>
    </location>
</feature>
<dbReference type="PANTHER" id="PTHR12385:SF14">
    <property type="entry name" value="CHOLINE TRANSPORTER-LIKE 2"/>
    <property type="match status" value="1"/>
</dbReference>
<dbReference type="Proteomes" id="UP000187209">
    <property type="component" value="Unassembled WGS sequence"/>
</dbReference>
<comment type="caution">
    <text evidence="8">The sequence shown here is derived from an EMBL/GenBank/DDBJ whole genome shotgun (WGS) entry which is preliminary data.</text>
</comment>
<evidence type="ECO:0000256" key="6">
    <source>
        <dbReference type="ARBA" id="ARBA00023180"/>
    </source>
</evidence>
<feature type="transmembrane region" description="Helical" evidence="7">
    <location>
        <begin position="262"/>
        <end position="282"/>
    </location>
</feature>
<dbReference type="GO" id="GO:0005886">
    <property type="term" value="C:plasma membrane"/>
    <property type="evidence" value="ECO:0007669"/>
    <property type="project" value="UniProtKB-SubCell"/>
</dbReference>
<evidence type="ECO:0000256" key="5">
    <source>
        <dbReference type="ARBA" id="ARBA00023136"/>
    </source>
</evidence>
<gene>
    <name evidence="8" type="ORF">SteCoe_7337</name>
</gene>
<protein>
    <recommendedName>
        <fullName evidence="7">Choline transporter-like protein</fullName>
    </recommendedName>
</protein>
<feature type="transmembrane region" description="Helical" evidence="7">
    <location>
        <begin position="221"/>
        <end position="241"/>
    </location>
</feature>
<evidence type="ECO:0000256" key="1">
    <source>
        <dbReference type="ARBA" id="ARBA00004141"/>
    </source>
</evidence>
<dbReference type="EMBL" id="MPUH01000105">
    <property type="protein sequence ID" value="OMJ90313.1"/>
    <property type="molecule type" value="Genomic_DNA"/>
</dbReference>
<evidence type="ECO:0000256" key="4">
    <source>
        <dbReference type="ARBA" id="ARBA00022989"/>
    </source>
</evidence>